<dbReference type="PROSITE" id="PS00195">
    <property type="entry name" value="GLUTAREDOXIN_1"/>
    <property type="match status" value="1"/>
</dbReference>
<organism evidence="1 2">
    <name type="scientific">Jeotgalibacillus soli</name>
    <dbReference type="NCBI Taxonomy" id="889306"/>
    <lineage>
        <taxon>Bacteria</taxon>
        <taxon>Bacillati</taxon>
        <taxon>Bacillota</taxon>
        <taxon>Bacilli</taxon>
        <taxon>Bacillales</taxon>
        <taxon>Caryophanaceae</taxon>
        <taxon>Jeotgalibacillus</taxon>
    </lineage>
</organism>
<keyword evidence="2" id="KW-1185">Reference proteome</keyword>
<evidence type="ECO:0008006" key="3">
    <source>
        <dbReference type="Google" id="ProtNLM"/>
    </source>
</evidence>
<dbReference type="InterPro" id="IPR011767">
    <property type="entry name" value="GLR_AS"/>
</dbReference>
<evidence type="ECO:0000313" key="2">
    <source>
        <dbReference type="Proteomes" id="UP000031938"/>
    </source>
</evidence>
<dbReference type="Proteomes" id="UP000031938">
    <property type="component" value="Unassembled WGS sequence"/>
</dbReference>
<proteinExistence type="predicted"/>
<dbReference type="AlphaFoldDB" id="A0A0C2VU96"/>
<evidence type="ECO:0000313" key="1">
    <source>
        <dbReference type="EMBL" id="KIL52487.1"/>
    </source>
</evidence>
<dbReference type="STRING" id="889306.KP78_00220"/>
<dbReference type="Pfam" id="PF10764">
    <property type="entry name" value="Gin"/>
    <property type="match status" value="1"/>
</dbReference>
<dbReference type="PATRIC" id="fig|889306.3.peg.21"/>
<dbReference type="EMBL" id="JXRP01000003">
    <property type="protein sequence ID" value="KIL52487.1"/>
    <property type="molecule type" value="Genomic_DNA"/>
</dbReference>
<accession>A0A0C2VU96</accession>
<dbReference type="RefSeq" id="WP_157841408.1">
    <property type="nucleotide sequence ID" value="NZ_JXRP01000003.1"/>
</dbReference>
<dbReference type="OrthoDB" id="2886653at2"/>
<comment type="caution">
    <text evidence="1">The sequence shown here is derived from an EMBL/GenBank/DDBJ whole genome shotgun (WGS) entry which is preliminary data.</text>
</comment>
<reference evidence="1 2" key="1">
    <citation type="submission" date="2015-01" db="EMBL/GenBank/DDBJ databases">
        <title>Genome sequencing of Jeotgalibacillus soli.</title>
        <authorList>
            <person name="Goh K.M."/>
            <person name="Chan K.-G."/>
            <person name="Yaakop A.S."/>
            <person name="Ee R."/>
            <person name="Gan H.M."/>
            <person name="Chan C.S."/>
        </authorList>
    </citation>
    <scope>NUCLEOTIDE SEQUENCE [LARGE SCALE GENOMIC DNA]</scope>
    <source>
        <strain evidence="1 2">P9</strain>
    </source>
</reference>
<sequence>MKVCQACRRRSKKGIRVFDKLICVWCEQALISLHAEDQAYDIWVRHLKN</sequence>
<dbReference type="InterPro" id="IPR019700">
    <property type="entry name" value="Sigma-G_inhibitor_Gin"/>
</dbReference>
<protein>
    <recommendedName>
        <fullName evidence="3">CsfB</fullName>
    </recommendedName>
</protein>
<name>A0A0C2VU96_9BACL</name>
<gene>
    <name evidence="1" type="ORF">KP78_00220</name>
</gene>